<dbReference type="GO" id="GO:0005506">
    <property type="term" value="F:iron ion binding"/>
    <property type="evidence" value="ECO:0007669"/>
    <property type="project" value="InterPro"/>
</dbReference>
<evidence type="ECO:0000256" key="5">
    <source>
        <dbReference type="ARBA" id="ARBA00023002"/>
    </source>
</evidence>
<proteinExistence type="predicted"/>
<evidence type="ECO:0000259" key="7">
    <source>
        <dbReference type="PROSITE" id="PS51387"/>
    </source>
</evidence>
<dbReference type="PANTHER" id="PTHR45444">
    <property type="entry name" value="XANTHINE DEHYDROGENASE"/>
    <property type="match status" value="1"/>
</dbReference>
<dbReference type="SUPFAM" id="SSF47741">
    <property type="entry name" value="CO dehydrogenase ISP C-domain like"/>
    <property type="match status" value="1"/>
</dbReference>
<comment type="subunit">
    <text evidence="2">Homodimer.</text>
</comment>
<dbReference type="Proteomes" id="UP000322000">
    <property type="component" value="Chromosome 20"/>
</dbReference>
<evidence type="ECO:0000256" key="2">
    <source>
        <dbReference type="ARBA" id="ARBA00011738"/>
    </source>
</evidence>
<dbReference type="InterPro" id="IPR037165">
    <property type="entry name" value="AldOxase/xan_DH_Mopterin-bd_sf"/>
</dbReference>
<gene>
    <name evidence="9" type="primary">LOC113503934</name>
</gene>
<dbReference type="PANTHER" id="PTHR45444:SF3">
    <property type="entry name" value="XANTHINE DEHYDROGENASE"/>
    <property type="match status" value="1"/>
</dbReference>
<dbReference type="GO" id="GO:0016491">
    <property type="term" value="F:oxidoreductase activity"/>
    <property type="evidence" value="ECO:0007669"/>
    <property type="project" value="UniProtKB-KW"/>
</dbReference>
<keyword evidence="6" id="KW-0576">Peroxisome</keyword>
<name>A0A7E5WMG9_TRINI</name>
<keyword evidence="5" id="KW-0560">Oxidoreductase</keyword>
<keyword evidence="8" id="KW-1185">Reference proteome</keyword>
<dbReference type="Gene3D" id="3.90.1170.50">
    <property type="entry name" value="Aldehyde oxidase/xanthine dehydrogenase, a/b hammerhead"/>
    <property type="match status" value="1"/>
</dbReference>
<dbReference type="SUPFAM" id="SSF55447">
    <property type="entry name" value="CO dehydrogenase flavoprotein C-terminal domain-like"/>
    <property type="match status" value="1"/>
</dbReference>
<evidence type="ECO:0000256" key="4">
    <source>
        <dbReference type="ARBA" id="ARBA00022827"/>
    </source>
</evidence>
<accession>A0A7E5WMG9</accession>
<dbReference type="AlphaFoldDB" id="A0A7E5WMG9"/>
<comment type="subcellular location">
    <subcellularLocation>
        <location evidence="1">Peroxisome</location>
    </subcellularLocation>
</comment>
<dbReference type="Pfam" id="PF03450">
    <property type="entry name" value="CO_deh_flav_C"/>
    <property type="match status" value="1"/>
</dbReference>
<evidence type="ECO:0000256" key="1">
    <source>
        <dbReference type="ARBA" id="ARBA00004275"/>
    </source>
</evidence>
<keyword evidence="4" id="KW-0274">FAD</keyword>
<dbReference type="Pfam" id="PF01315">
    <property type="entry name" value="Ald_Xan_dh_C"/>
    <property type="match status" value="1"/>
</dbReference>
<dbReference type="InterPro" id="IPR016208">
    <property type="entry name" value="Ald_Oxase/xanthine_DH-like"/>
</dbReference>
<dbReference type="InParanoid" id="A0A7E5WMG9"/>
<dbReference type="InterPro" id="IPR036683">
    <property type="entry name" value="CO_DH_flav_C_dom_sf"/>
</dbReference>
<dbReference type="SUPFAM" id="SSF56003">
    <property type="entry name" value="Molybdenum cofactor-binding domain"/>
    <property type="match status" value="1"/>
</dbReference>
<dbReference type="SMART" id="SM01092">
    <property type="entry name" value="CO_deh_flav_C"/>
    <property type="match status" value="1"/>
</dbReference>
<evidence type="ECO:0000313" key="9">
    <source>
        <dbReference type="RefSeq" id="XP_026741879.1"/>
    </source>
</evidence>
<dbReference type="InterPro" id="IPR016169">
    <property type="entry name" value="FAD-bd_PCMH_sub2"/>
</dbReference>
<sequence>MMPVTSCHGLEITTIEGLGNRKKGYHPLQKTLAEDHGSQCGYCSPGLVMSMFSLVKTNPNITMLEIEKSLGSNVCRCTGFRPILEAFRKFAKDAPKQITLPDIEDLHICKKTGEECDKSNCEEREWCFVDKEECDKSNCEESEWCFVDKEDIIEIKLKDGRLWVRVQEVRDIFKIFDREGDSSYMLIHGNTGKGVFPIDEYPRLLIDISGVQELKGYVLDQNLIIKAGTTLTEFLEILKTVAKSEYFGYLDKIHAHILKVAHIPVRNVASIAGNLMLKNQNNSFSSDVFLLLETVMPRSQSAHALINAGFLYKMKSATSNVVHTARIVFGALSPSFVRATVTEEFLIGKKLFTNETLKSALEKLEKELVVVENPPEPSVEYRKKVALGLFYKGLLQLAPANVVDGRYRSGAINLHDSRPVSRAVQTFETNQTIWPVNQPIMQVDALLKTSGEAFFVDDLPKYLNEVFCALALSTVAVGDIVSIDASKALEYPGVIAFYTAKDIPGINSFILPLNFVFISSEEVFSSGSIQYYNQPIGVIVAETRAIAERAAKLVQATYKNIKDPVVDIKEAKNNPERTTLFAELNATDEGENVEEVIKGSNTIYGQYHFSTETLTTVIKPSEHGLDVYTSTHWTEGIQIMIAKALKMDQNR</sequence>
<organism evidence="8 9">
    <name type="scientific">Trichoplusia ni</name>
    <name type="common">Cabbage looper</name>
    <dbReference type="NCBI Taxonomy" id="7111"/>
    <lineage>
        <taxon>Eukaryota</taxon>
        <taxon>Metazoa</taxon>
        <taxon>Ecdysozoa</taxon>
        <taxon>Arthropoda</taxon>
        <taxon>Hexapoda</taxon>
        <taxon>Insecta</taxon>
        <taxon>Pterygota</taxon>
        <taxon>Neoptera</taxon>
        <taxon>Endopterygota</taxon>
        <taxon>Lepidoptera</taxon>
        <taxon>Glossata</taxon>
        <taxon>Ditrysia</taxon>
        <taxon>Noctuoidea</taxon>
        <taxon>Noctuidae</taxon>
        <taxon>Plusiinae</taxon>
        <taxon>Trichoplusia</taxon>
    </lineage>
</organism>
<dbReference type="InterPro" id="IPR002346">
    <property type="entry name" value="Mopterin_DH_FAD-bd"/>
</dbReference>
<dbReference type="InterPro" id="IPR000674">
    <property type="entry name" value="Ald_Oxase/Xan_DH_a/b"/>
</dbReference>
<evidence type="ECO:0000313" key="8">
    <source>
        <dbReference type="Proteomes" id="UP000322000"/>
    </source>
</evidence>
<dbReference type="OrthoDB" id="8300278at2759"/>
<dbReference type="SUPFAM" id="SSF54665">
    <property type="entry name" value="CO dehydrogenase molybdoprotein N-domain-like"/>
    <property type="match status" value="1"/>
</dbReference>
<evidence type="ECO:0000256" key="3">
    <source>
        <dbReference type="ARBA" id="ARBA00022630"/>
    </source>
</evidence>
<dbReference type="Pfam" id="PF00941">
    <property type="entry name" value="FAD_binding_5"/>
    <property type="match status" value="1"/>
</dbReference>
<protein>
    <submittedName>
        <fullName evidence="9">Xanthine dehydrogenase-like</fullName>
    </submittedName>
</protein>
<dbReference type="GO" id="GO:0005777">
    <property type="term" value="C:peroxisome"/>
    <property type="evidence" value="ECO:0007669"/>
    <property type="project" value="UniProtKB-SubCell"/>
</dbReference>
<feature type="domain" description="FAD-binding PCMH-type" evidence="7">
    <location>
        <begin position="156"/>
        <end position="367"/>
    </location>
</feature>
<dbReference type="SUPFAM" id="SSF56176">
    <property type="entry name" value="FAD-binding/transporter-associated domain-like"/>
    <property type="match status" value="1"/>
</dbReference>
<dbReference type="GeneID" id="113503934"/>
<dbReference type="InterPro" id="IPR036318">
    <property type="entry name" value="FAD-bd_PCMH-like_sf"/>
</dbReference>
<reference evidence="9" key="1">
    <citation type="submission" date="2025-08" db="UniProtKB">
        <authorList>
            <consortium name="RefSeq"/>
        </authorList>
    </citation>
    <scope>IDENTIFICATION</scope>
</reference>
<dbReference type="Gene3D" id="3.30.365.10">
    <property type="entry name" value="Aldehyde oxidase/xanthine dehydrogenase, molybdopterin binding domain"/>
    <property type="match status" value="2"/>
</dbReference>
<dbReference type="RefSeq" id="XP_026741879.1">
    <property type="nucleotide sequence ID" value="XM_026886078.1"/>
</dbReference>
<dbReference type="Gene3D" id="1.10.150.120">
    <property type="entry name" value="[2Fe-2S]-binding domain"/>
    <property type="match status" value="1"/>
</dbReference>
<dbReference type="KEGG" id="tnl:113503934"/>
<dbReference type="SMART" id="SM01008">
    <property type="entry name" value="Ald_Xan_dh_C"/>
    <property type="match status" value="1"/>
</dbReference>
<dbReference type="InterPro" id="IPR036884">
    <property type="entry name" value="2Fe-2S-bd_dom_sf"/>
</dbReference>
<dbReference type="PROSITE" id="PS51387">
    <property type="entry name" value="FAD_PCMH"/>
    <property type="match status" value="1"/>
</dbReference>
<dbReference type="Gene3D" id="3.30.465.10">
    <property type="match status" value="1"/>
</dbReference>
<keyword evidence="3" id="KW-0285">Flavoprotein</keyword>
<dbReference type="Gene3D" id="3.30.390.50">
    <property type="entry name" value="CO dehydrogenase flavoprotein, C-terminal domain"/>
    <property type="match status" value="1"/>
</dbReference>
<dbReference type="InterPro" id="IPR036856">
    <property type="entry name" value="Ald_Oxase/Xan_DH_a/b_sf"/>
</dbReference>
<evidence type="ECO:0000256" key="6">
    <source>
        <dbReference type="ARBA" id="ARBA00023140"/>
    </source>
</evidence>
<dbReference type="Pfam" id="PF01799">
    <property type="entry name" value="Fer2_2"/>
    <property type="match status" value="1"/>
</dbReference>
<dbReference type="GO" id="GO:0071949">
    <property type="term" value="F:FAD binding"/>
    <property type="evidence" value="ECO:0007669"/>
    <property type="project" value="InterPro"/>
</dbReference>
<dbReference type="InterPro" id="IPR016166">
    <property type="entry name" value="FAD-bd_PCMH"/>
</dbReference>
<dbReference type="InterPro" id="IPR002888">
    <property type="entry name" value="2Fe-2S-bd"/>
</dbReference>
<dbReference type="InterPro" id="IPR005107">
    <property type="entry name" value="CO_DH_flav_C"/>
</dbReference>